<feature type="coiled-coil region" evidence="6">
    <location>
        <begin position="100"/>
        <end position="127"/>
    </location>
</feature>
<accession>A0A2G9C438</accession>
<dbReference type="Pfam" id="PF00376">
    <property type="entry name" value="MerR"/>
    <property type="match status" value="1"/>
</dbReference>
<feature type="domain" description="HTH merR-type" evidence="7">
    <location>
        <begin position="19"/>
        <end position="88"/>
    </location>
</feature>
<organism evidence="8 9">
    <name type="scientific">Roseateles chitinivorans</name>
    <dbReference type="NCBI Taxonomy" id="2917965"/>
    <lineage>
        <taxon>Bacteria</taxon>
        <taxon>Pseudomonadati</taxon>
        <taxon>Pseudomonadota</taxon>
        <taxon>Betaproteobacteria</taxon>
        <taxon>Burkholderiales</taxon>
        <taxon>Sphaerotilaceae</taxon>
        <taxon>Roseateles</taxon>
    </lineage>
</organism>
<evidence type="ECO:0000256" key="6">
    <source>
        <dbReference type="SAM" id="Coils"/>
    </source>
</evidence>
<reference evidence="8 9" key="1">
    <citation type="submission" date="2017-11" db="EMBL/GenBank/DDBJ databases">
        <title>Draft genome sequence of Mitsuaria sp. HWN-4.</title>
        <authorList>
            <person name="Gundlapally S.R."/>
        </authorList>
    </citation>
    <scope>NUCLEOTIDE SEQUENCE [LARGE SCALE GENOMIC DNA]</scope>
    <source>
        <strain evidence="8 9">HWN-4</strain>
    </source>
</reference>
<dbReference type="PRINTS" id="PR00040">
    <property type="entry name" value="HTHMERR"/>
</dbReference>
<evidence type="ECO:0000256" key="1">
    <source>
        <dbReference type="ARBA" id="ARBA00004496"/>
    </source>
</evidence>
<dbReference type="Gene3D" id="1.10.1660.10">
    <property type="match status" value="1"/>
</dbReference>
<keyword evidence="9" id="KW-1185">Reference proteome</keyword>
<dbReference type="RefSeq" id="WP_099863587.1">
    <property type="nucleotide sequence ID" value="NZ_PEOG01000078.1"/>
</dbReference>
<dbReference type="NCBIfam" id="TIGR02044">
    <property type="entry name" value="CueR"/>
    <property type="match status" value="1"/>
</dbReference>
<dbReference type="PROSITE" id="PS00552">
    <property type="entry name" value="HTH_MERR_1"/>
    <property type="match status" value="1"/>
</dbReference>
<dbReference type="CDD" id="cd01108">
    <property type="entry name" value="HTH_CueR"/>
    <property type="match status" value="1"/>
</dbReference>
<keyword evidence="3" id="KW-0805">Transcription regulation</keyword>
<dbReference type="GO" id="GO:0003700">
    <property type="term" value="F:DNA-binding transcription factor activity"/>
    <property type="evidence" value="ECO:0007669"/>
    <property type="project" value="InterPro"/>
</dbReference>
<dbReference type="GO" id="GO:0003677">
    <property type="term" value="F:DNA binding"/>
    <property type="evidence" value="ECO:0007669"/>
    <property type="project" value="UniProtKB-KW"/>
</dbReference>
<evidence type="ECO:0000313" key="9">
    <source>
        <dbReference type="Proteomes" id="UP000231501"/>
    </source>
</evidence>
<dbReference type="InterPro" id="IPR011789">
    <property type="entry name" value="CueR"/>
</dbReference>
<comment type="caution">
    <text evidence="8">The sequence shown here is derived from an EMBL/GenBank/DDBJ whole genome shotgun (WGS) entry which is preliminary data.</text>
</comment>
<dbReference type="PANTHER" id="PTHR30204:SF94">
    <property type="entry name" value="HEAVY METAL-DEPENDENT TRANSCRIPTIONAL REGULATOR HI_0293-RELATED"/>
    <property type="match status" value="1"/>
</dbReference>
<keyword evidence="2" id="KW-0963">Cytoplasm</keyword>
<protein>
    <submittedName>
        <fullName evidence="8">Cu(I)-responsive transcriptional regulator</fullName>
    </submittedName>
</protein>
<dbReference type="OrthoDB" id="9808480at2"/>
<dbReference type="InterPro" id="IPR009061">
    <property type="entry name" value="DNA-bd_dom_put_sf"/>
</dbReference>
<keyword evidence="6" id="KW-0175">Coiled coil</keyword>
<dbReference type="Proteomes" id="UP000231501">
    <property type="component" value="Unassembled WGS sequence"/>
</dbReference>
<evidence type="ECO:0000256" key="3">
    <source>
        <dbReference type="ARBA" id="ARBA00023015"/>
    </source>
</evidence>
<dbReference type="Pfam" id="PF09278">
    <property type="entry name" value="MerR-DNA-bind"/>
    <property type="match status" value="1"/>
</dbReference>
<dbReference type="GO" id="GO:0005507">
    <property type="term" value="F:copper ion binding"/>
    <property type="evidence" value="ECO:0007669"/>
    <property type="project" value="InterPro"/>
</dbReference>
<dbReference type="PANTHER" id="PTHR30204">
    <property type="entry name" value="REDOX-CYCLING DRUG-SENSING TRANSCRIPTIONAL ACTIVATOR SOXR"/>
    <property type="match status" value="1"/>
</dbReference>
<dbReference type="InterPro" id="IPR000551">
    <property type="entry name" value="MerR-type_HTH_dom"/>
</dbReference>
<dbReference type="EMBL" id="PEOG01000078">
    <property type="protein sequence ID" value="PIM51135.1"/>
    <property type="molecule type" value="Genomic_DNA"/>
</dbReference>
<comment type="subcellular location">
    <subcellularLocation>
        <location evidence="1">Cytoplasm</location>
    </subcellularLocation>
</comment>
<evidence type="ECO:0000313" key="8">
    <source>
        <dbReference type="EMBL" id="PIM51135.1"/>
    </source>
</evidence>
<evidence type="ECO:0000256" key="5">
    <source>
        <dbReference type="ARBA" id="ARBA00023163"/>
    </source>
</evidence>
<dbReference type="GO" id="GO:0005737">
    <property type="term" value="C:cytoplasm"/>
    <property type="evidence" value="ECO:0007669"/>
    <property type="project" value="UniProtKB-SubCell"/>
</dbReference>
<evidence type="ECO:0000259" key="7">
    <source>
        <dbReference type="PROSITE" id="PS50937"/>
    </source>
</evidence>
<evidence type="ECO:0000256" key="2">
    <source>
        <dbReference type="ARBA" id="ARBA00022490"/>
    </source>
</evidence>
<name>A0A2G9C438_9BURK</name>
<dbReference type="PROSITE" id="PS50937">
    <property type="entry name" value="HTH_MERR_2"/>
    <property type="match status" value="1"/>
</dbReference>
<dbReference type="InterPro" id="IPR047057">
    <property type="entry name" value="MerR_fam"/>
</dbReference>
<dbReference type="InterPro" id="IPR015358">
    <property type="entry name" value="Tscrpt_reg_MerR_DNA-bd"/>
</dbReference>
<dbReference type="GO" id="GO:0045893">
    <property type="term" value="P:positive regulation of DNA-templated transcription"/>
    <property type="evidence" value="ECO:0007669"/>
    <property type="project" value="InterPro"/>
</dbReference>
<dbReference type="SUPFAM" id="SSF46955">
    <property type="entry name" value="Putative DNA-binding domain"/>
    <property type="match status" value="1"/>
</dbReference>
<proteinExistence type="predicted"/>
<dbReference type="AlphaFoldDB" id="A0A2G9C438"/>
<keyword evidence="4" id="KW-0238">DNA-binding</keyword>
<evidence type="ECO:0000256" key="4">
    <source>
        <dbReference type="ARBA" id="ARBA00023125"/>
    </source>
</evidence>
<sequence>MTTRDTAADAGATADDAAPLTIGQAAARSGVSPKMLRHYESLGLLPPVARTGAGYRLYGEKEVHTLRFIRRARDLGFSMAEIAELLKLWQNRRRASGQVKRIAEAHIADLDRRLAEMQAMRRALAELARCCHGDDRPDCPILDDLSQGAIP</sequence>
<gene>
    <name evidence="8" type="primary">cueR</name>
    <name evidence="8" type="ORF">CS062_21340</name>
</gene>
<keyword evidence="5" id="KW-0804">Transcription</keyword>
<dbReference type="SMART" id="SM00422">
    <property type="entry name" value="HTH_MERR"/>
    <property type="match status" value="1"/>
</dbReference>